<dbReference type="InterPro" id="IPR013783">
    <property type="entry name" value="Ig-like_fold"/>
</dbReference>
<evidence type="ECO:0000256" key="1">
    <source>
        <dbReference type="SAM" id="SignalP"/>
    </source>
</evidence>
<dbReference type="RefSeq" id="WP_109264376.1">
    <property type="nucleotide sequence ID" value="NZ_QEWP01000007.1"/>
</dbReference>
<dbReference type="SUPFAM" id="SSF49785">
    <property type="entry name" value="Galactose-binding domain-like"/>
    <property type="match status" value="1"/>
</dbReference>
<dbReference type="CDD" id="cd00603">
    <property type="entry name" value="IPT_PCSR"/>
    <property type="match status" value="1"/>
</dbReference>
<evidence type="ECO:0000313" key="4">
    <source>
        <dbReference type="Proteomes" id="UP000244956"/>
    </source>
</evidence>
<dbReference type="AlphaFoldDB" id="A0A2U2B8H3"/>
<dbReference type="InterPro" id="IPR014756">
    <property type="entry name" value="Ig_E-set"/>
</dbReference>
<comment type="caution">
    <text evidence="3">The sequence shown here is derived from an EMBL/GenBank/DDBJ whole genome shotgun (WGS) entry which is preliminary data.</text>
</comment>
<proteinExistence type="predicted"/>
<evidence type="ECO:0000259" key="2">
    <source>
        <dbReference type="Pfam" id="PF01833"/>
    </source>
</evidence>
<feature type="signal peptide" evidence="1">
    <location>
        <begin position="1"/>
        <end position="21"/>
    </location>
</feature>
<evidence type="ECO:0000313" key="3">
    <source>
        <dbReference type="EMBL" id="PWD99391.1"/>
    </source>
</evidence>
<feature type="domain" description="IPT/TIG" evidence="2">
    <location>
        <begin position="40"/>
        <end position="102"/>
    </location>
</feature>
<dbReference type="PROSITE" id="PS51257">
    <property type="entry name" value="PROKAR_LIPOPROTEIN"/>
    <property type="match status" value="1"/>
</dbReference>
<dbReference type="Pfam" id="PF01833">
    <property type="entry name" value="TIG"/>
    <property type="match status" value="1"/>
</dbReference>
<name>A0A2U2B8H3_9BACT</name>
<protein>
    <recommendedName>
        <fullName evidence="2">IPT/TIG domain-containing protein</fullName>
    </recommendedName>
</protein>
<dbReference type="OrthoDB" id="1110482at2"/>
<dbReference type="EMBL" id="QEWP01000007">
    <property type="protein sequence ID" value="PWD99391.1"/>
    <property type="molecule type" value="Genomic_DNA"/>
</dbReference>
<dbReference type="Proteomes" id="UP000244956">
    <property type="component" value="Unassembled WGS sequence"/>
</dbReference>
<keyword evidence="1" id="KW-0732">Signal</keyword>
<accession>A0A2U2B8H3</accession>
<dbReference type="Gene3D" id="2.60.40.10">
    <property type="entry name" value="Immunoglobulins"/>
    <property type="match status" value="1"/>
</dbReference>
<dbReference type="InterPro" id="IPR008979">
    <property type="entry name" value="Galactose-bd-like_sf"/>
</dbReference>
<reference evidence="3 4" key="1">
    <citation type="submission" date="2018-05" db="EMBL/GenBank/DDBJ databases">
        <title>Marinilabilia rubrum sp. nov., isolated from saltern sediment.</title>
        <authorList>
            <person name="Zhang R."/>
        </authorList>
    </citation>
    <scope>NUCLEOTIDE SEQUENCE [LARGE SCALE GENOMIC DNA]</scope>
    <source>
        <strain evidence="3 4">WTE16</strain>
    </source>
</reference>
<gene>
    <name evidence="3" type="ORF">DDZ16_10300</name>
</gene>
<keyword evidence="4" id="KW-1185">Reference proteome</keyword>
<feature type="chain" id="PRO_5015688399" description="IPT/TIG domain-containing protein" evidence="1">
    <location>
        <begin position="22"/>
        <end position="566"/>
    </location>
</feature>
<dbReference type="SUPFAM" id="SSF81296">
    <property type="entry name" value="E set domains"/>
    <property type="match status" value="1"/>
</dbReference>
<organism evidence="3 4">
    <name type="scientific">Marinilabilia rubra</name>
    <dbReference type="NCBI Taxonomy" id="2162893"/>
    <lineage>
        <taxon>Bacteria</taxon>
        <taxon>Pseudomonadati</taxon>
        <taxon>Bacteroidota</taxon>
        <taxon>Bacteroidia</taxon>
        <taxon>Marinilabiliales</taxon>
        <taxon>Marinilabiliaceae</taxon>
        <taxon>Marinilabilia</taxon>
    </lineage>
</organism>
<dbReference type="InterPro" id="IPR002909">
    <property type="entry name" value="IPT_dom"/>
</dbReference>
<sequence length="566" mass="62450">MKNIFKSISFLLLLMAGLFTGCQDKEWSEDYDIEWPVSEISQISTNEAQIEDVITITGTNLDYVNDVLVGNTTCEIIEDESSASQLTFKLPRRVESGNVSVRNEYDRTYVFEEFLNVSYPKTSVNQWPAEITAGETFKIQGDNVDLITSVVVDGNEVAIRAGDDTNSITVPTAGMALEIESTISISVTALGGIEGAAKTTGVLVEEPTDIYDPVEPIVLWTFEDGEPVTEAADAAPDVAERNYGGLVAPRGDNYYSVLKTQTGGWSNFMYIVKQGPFDLSEFHEPHITMLVNTNGKRGYINPFMTQDGEIKDNHLTNGNANDRMKYGDNYAVETQGWEWRSYPISKLFPDFDPKGTFEEISMRFTSGNVGNGDAPEDFEIHVDQIMITDGLQLPVVTVMDFEESAPAWEDEGKGFAGTVMQAAPTGGFAQYYNVSGTSPGSWTWTGAIAVYESIDLTEVVDPHLSFLVNTNGNKGFFQFETYQDDVKWGGSIPNTYEVTTEGWTAITLRLSDVFTGNWGGDGDASEFDPTKAMDYLKIGFTTGNIEEGMQYEVNIDEVHISDGGMW</sequence>